<dbReference type="InterPro" id="IPR001870">
    <property type="entry name" value="B30.2/SPRY"/>
</dbReference>
<feature type="domain" description="B box-type" evidence="5">
    <location>
        <begin position="41"/>
        <end position="82"/>
    </location>
</feature>
<dbReference type="Pfam" id="PF00643">
    <property type="entry name" value="zf-B_box"/>
    <property type="match status" value="1"/>
</dbReference>
<evidence type="ECO:0000259" key="5">
    <source>
        <dbReference type="PROSITE" id="PS50119"/>
    </source>
</evidence>
<dbReference type="KEGG" id="pcw:110213003"/>
<dbReference type="InterPro" id="IPR013320">
    <property type="entry name" value="ConA-like_dom_sf"/>
</dbReference>
<dbReference type="GeneID" id="110213003"/>
<feature type="domain" description="B30.2/SPRY" evidence="6">
    <location>
        <begin position="208"/>
        <end position="406"/>
    </location>
</feature>
<gene>
    <name evidence="8" type="primary">LOC110213003</name>
</gene>
<dbReference type="GO" id="GO:0008270">
    <property type="term" value="F:zinc ion binding"/>
    <property type="evidence" value="ECO:0007669"/>
    <property type="project" value="UniProtKB-KW"/>
</dbReference>
<dbReference type="Proteomes" id="UP000515140">
    <property type="component" value="Unplaced"/>
</dbReference>
<keyword evidence="4" id="KW-0175">Coiled coil</keyword>
<evidence type="ECO:0000256" key="3">
    <source>
        <dbReference type="PROSITE-ProRule" id="PRU00024"/>
    </source>
</evidence>
<dbReference type="Gene3D" id="3.30.160.60">
    <property type="entry name" value="Classic Zinc Finger"/>
    <property type="match status" value="1"/>
</dbReference>
<dbReference type="Gene3D" id="2.60.120.920">
    <property type="match status" value="1"/>
</dbReference>
<protein>
    <submittedName>
        <fullName evidence="8">E3 ubiquitin-protein ligase TRIM21-like</fullName>
    </submittedName>
</protein>
<name>A0A6P5KZN2_PHACI</name>
<dbReference type="InterPro" id="IPR050143">
    <property type="entry name" value="TRIM/RBCC"/>
</dbReference>
<keyword evidence="1 3" id="KW-0479">Metal-binding</keyword>
<dbReference type="SUPFAM" id="SSF49899">
    <property type="entry name" value="Concanavalin A-like lectins/glucanases"/>
    <property type="match status" value="1"/>
</dbReference>
<organism evidence="7 8">
    <name type="scientific">Phascolarctos cinereus</name>
    <name type="common">Koala</name>
    <dbReference type="NCBI Taxonomy" id="38626"/>
    <lineage>
        <taxon>Eukaryota</taxon>
        <taxon>Metazoa</taxon>
        <taxon>Chordata</taxon>
        <taxon>Craniata</taxon>
        <taxon>Vertebrata</taxon>
        <taxon>Euteleostomi</taxon>
        <taxon>Mammalia</taxon>
        <taxon>Metatheria</taxon>
        <taxon>Diprotodontia</taxon>
        <taxon>Phascolarctidae</taxon>
        <taxon>Phascolarctos</taxon>
    </lineage>
</organism>
<sequence length="440" mass="50039">MPLPDLETCNCSFLLSRMQANVPGQRIPSSQQEPQLLQSTEGQSQCARHQQELKLFCELDQMPLCMRCSQSPEHGAHRLSPVGEAADNYREKLQCIRSDLGKHLEEAEKRLAEHRRSAAGWHWMVLTEYYKLGYFLMHEEHLCYERIEEDERARYTRLSQYKQTLQHLLLELQEAGHQPNEDLLQEGKQLLGRSESVLSQRTKAVTPELREYPIPGIMEMLNSFRVDIMLDPTSASPCVTVSEDLRSVQAGEGWPGETWHPADLAGWYVFAEQAFRSGTLYWEVDVTQLPQWILGIHSPCSGKRRGRRDRKDRKVNSCLSVFLLLCVKKEEDCYFQTYPGSLNHQVKGPVPRVGVCLDYSFATLTFYNILRHCLIYSFHLTSITQPITAIFSPGPPLPGTKGLLGNKELPDEDDASATVAAAAAATAAMRRRMNMMPGYH</sequence>
<evidence type="ECO:0000256" key="4">
    <source>
        <dbReference type="SAM" id="Coils"/>
    </source>
</evidence>
<dbReference type="SUPFAM" id="SSF57845">
    <property type="entry name" value="B-box zinc-binding domain"/>
    <property type="match status" value="1"/>
</dbReference>
<accession>A0A6P5KZN2</accession>
<dbReference type="InterPro" id="IPR003877">
    <property type="entry name" value="SPRY_dom"/>
</dbReference>
<dbReference type="PROSITE" id="PS50188">
    <property type="entry name" value="B302_SPRY"/>
    <property type="match status" value="1"/>
</dbReference>
<dbReference type="PROSITE" id="PS50119">
    <property type="entry name" value="ZF_BBOX"/>
    <property type="match status" value="1"/>
</dbReference>
<dbReference type="InterPro" id="IPR043136">
    <property type="entry name" value="B30.2/SPRY_sf"/>
</dbReference>
<dbReference type="PANTHER" id="PTHR24103">
    <property type="entry name" value="E3 UBIQUITIN-PROTEIN LIGASE TRIM"/>
    <property type="match status" value="1"/>
</dbReference>
<feature type="coiled-coil region" evidence="4">
    <location>
        <begin position="90"/>
        <end position="117"/>
    </location>
</feature>
<reference evidence="8" key="1">
    <citation type="submission" date="2025-08" db="UniProtKB">
        <authorList>
            <consortium name="RefSeq"/>
        </authorList>
    </citation>
    <scope>IDENTIFICATION</scope>
    <source>
        <tissue evidence="8">Spleen</tissue>
    </source>
</reference>
<dbReference type="InterPro" id="IPR000315">
    <property type="entry name" value="Znf_B-box"/>
</dbReference>
<dbReference type="SMART" id="SM00336">
    <property type="entry name" value="BBOX"/>
    <property type="match status" value="1"/>
</dbReference>
<dbReference type="InterPro" id="IPR003879">
    <property type="entry name" value="Butyrophylin_SPRY"/>
</dbReference>
<dbReference type="PRINTS" id="PR01407">
    <property type="entry name" value="BUTYPHLNCDUF"/>
</dbReference>
<evidence type="ECO:0000256" key="1">
    <source>
        <dbReference type="ARBA" id="ARBA00022771"/>
    </source>
</evidence>
<evidence type="ECO:0000259" key="6">
    <source>
        <dbReference type="PROSITE" id="PS50188"/>
    </source>
</evidence>
<dbReference type="Pfam" id="PF00622">
    <property type="entry name" value="SPRY"/>
    <property type="match status" value="1"/>
</dbReference>
<dbReference type="RefSeq" id="XP_020848851.1">
    <property type="nucleotide sequence ID" value="XM_020993192.1"/>
</dbReference>
<dbReference type="AlphaFoldDB" id="A0A6P5KZN2"/>
<dbReference type="InParanoid" id="A0A6P5KZN2"/>
<evidence type="ECO:0000313" key="8">
    <source>
        <dbReference type="RefSeq" id="XP_020848851.1"/>
    </source>
</evidence>
<evidence type="ECO:0000256" key="2">
    <source>
        <dbReference type="ARBA" id="ARBA00022833"/>
    </source>
</evidence>
<keyword evidence="1 3" id="KW-0863">Zinc-finger</keyword>
<proteinExistence type="predicted"/>
<keyword evidence="7" id="KW-1185">Reference proteome</keyword>
<keyword evidence="2" id="KW-0862">Zinc</keyword>
<evidence type="ECO:0000313" key="7">
    <source>
        <dbReference type="Proteomes" id="UP000515140"/>
    </source>
</evidence>